<dbReference type="AlphaFoldDB" id="A0A0C5PXG0"/>
<evidence type="ECO:0000313" key="1">
    <source>
        <dbReference type="EMBL" id="AJQ17253.1"/>
    </source>
</evidence>
<organism evidence="1">
    <name type="scientific">Escherichia coli</name>
    <dbReference type="NCBI Taxonomy" id="562"/>
    <lineage>
        <taxon>Bacteria</taxon>
        <taxon>Pseudomonadati</taxon>
        <taxon>Pseudomonadota</taxon>
        <taxon>Gammaproteobacteria</taxon>
        <taxon>Enterobacterales</taxon>
        <taxon>Enterobacteriaceae</taxon>
        <taxon>Escherichia</taxon>
    </lineage>
</organism>
<proteinExistence type="predicted"/>
<reference evidence="1" key="1">
    <citation type="submission" date="2014-12" db="EMBL/GenBank/DDBJ databases">
        <title>Detection a broad host range IncP plasmid carrying cfr gene from extended-spectrum cephalosporin-resistant Escherichia coli.</title>
        <authorList>
            <person name="Liu X.-Q."/>
            <person name="Liu J.-H."/>
            <person name="Zeng Z.-l."/>
        </authorList>
    </citation>
    <scope>NUCLEOTIDE SEQUENCE</scope>
    <source>
        <strain evidence="1">FP671</strain>
        <plasmid evidence="1">pHNFP671</plasmid>
    </source>
</reference>
<accession>A0A0C5PXG0</accession>
<sequence length="123" mass="13449">MLSMYCPQLVVCVSYRPGVCPLRMYCPGWPCTCHTGPEFARCACTVPAGRVRVIPARSLPAAHVLSRLAVYVSYRPGVRPLRMYCPGWPCACHTGPEFARCACTVPAASRAFLHLLSASLCRC</sequence>
<protein>
    <submittedName>
        <fullName evidence="1">Uncharacterized protein</fullName>
    </submittedName>
</protein>
<name>A0A0C5PXG0_ECOLX</name>
<keyword evidence="1" id="KW-0614">Plasmid</keyword>
<dbReference type="EMBL" id="KP324830">
    <property type="protein sequence ID" value="AJQ17253.1"/>
    <property type="molecule type" value="Genomic_DNA"/>
</dbReference>
<geneLocation type="plasmid" evidence="1">
    <name>pHNFP671</name>
</geneLocation>